<proteinExistence type="predicted"/>
<dbReference type="EMBL" id="QUSF01000017">
    <property type="protein sequence ID" value="RLW02969.1"/>
    <property type="molecule type" value="Genomic_DNA"/>
</dbReference>
<feature type="non-terminal residue" evidence="1">
    <location>
        <position position="114"/>
    </location>
</feature>
<reference evidence="1 2" key="1">
    <citation type="journal article" date="2018" name="Proc. R. Soc. B">
        <title>A non-coding region near Follistatin controls head colour polymorphism in the Gouldian finch.</title>
        <authorList>
            <person name="Toomey M.B."/>
            <person name="Marques C.I."/>
            <person name="Andrade P."/>
            <person name="Araujo P.M."/>
            <person name="Sabatino S."/>
            <person name="Gazda M.A."/>
            <person name="Afonso S."/>
            <person name="Lopes R.J."/>
            <person name="Corbo J.C."/>
            <person name="Carneiro M."/>
        </authorList>
    </citation>
    <scope>NUCLEOTIDE SEQUENCE [LARGE SCALE GENOMIC DNA]</scope>
    <source>
        <strain evidence="1">Red01</strain>
        <tissue evidence="1">Muscle</tissue>
    </source>
</reference>
<evidence type="ECO:0000313" key="1">
    <source>
        <dbReference type="EMBL" id="RLW02969.1"/>
    </source>
</evidence>
<sequence length="114" mass="11559">MLPLHGDHPLVLTCPTMTSVNFNILQTALPVGLGGDHPFPGPTELPGLAGSSRELGPSSVLTLSSAMQNGGAQLLITTSSEVLAFHPVGQAGLEGLLGKQSLGSFHADIPALPS</sequence>
<evidence type="ECO:0000313" key="2">
    <source>
        <dbReference type="Proteomes" id="UP000276834"/>
    </source>
</evidence>
<organism evidence="1 2">
    <name type="scientific">Chloebia gouldiae</name>
    <name type="common">Gouldian finch</name>
    <name type="synonym">Erythrura gouldiae</name>
    <dbReference type="NCBI Taxonomy" id="44316"/>
    <lineage>
        <taxon>Eukaryota</taxon>
        <taxon>Metazoa</taxon>
        <taxon>Chordata</taxon>
        <taxon>Craniata</taxon>
        <taxon>Vertebrata</taxon>
        <taxon>Euteleostomi</taxon>
        <taxon>Archelosauria</taxon>
        <taxon>Archosauria</taxon>
        <taxon>Dinosauria</taxon>
        <taxon>Saurischia</taxon>
        <taxon>Theropoda</taxon>
        <taxon>Coelurosauria</taxon>
        <taxon>Aves</taxon>
        <taxon>Neognathae</taxon>
        <taxon>Neoaves</taxon>
        <taxon>Telluraves</taxon>
        <taxon>Australaves</taxon>
        <taxon>Passeriformes</taxon>
        <taxon>Passeroidea</taxon>
        <taxon>Passeridae</taxon>
        <taxon>Chloebia</taxon>
    </lineage>
</organism>
<accession>A0A3L8SKE3</accession>
<dbReference type="Proteomes" id="UP000276834">
    <property type="component" value="Unassembled WGS sequence"/>
</dbReference>
<comment type="caution">
    <text evidence="1">The sequence shown here is derived from an EMBL/GenBank/DDBJ whole genome shotgun (WGS) entry which is preliminary data.</text>
</comment>
<protein>
    <submittedName>
        <fullName evidence="1">Uncharacterized protein</fullName>
    </submittedName>
</protein>
<name>A0A3L8SKE3_CHLGU</name>
<gene>
    <name evidence="1" type="ORF">DV515_00006739</name>
</gene>
<dbReference type="AlphaFoldDB" id="A0A3L8SKE3"/>
<keyword evidence="2" id="KW-1185">Reference proteome</keyword>